<accession>A0A6J7PGS1</accession>
<organism evidence="1">
    <name type="scientific">freshwater metagenome</name>
    <dbReference type="NCBI Taxonomy" id="449393"/>
    <lineage>
        <taxon>unclassified sequences</taxon>
        <taxon>metagenomes</taxon>
        <taxon>ecological metagenomes</taxon>
    </lineage>
</organism>
<gene>
    <name evidence="1" type="ORF">UFOPK4065_00339</name>
</gene>
<reference evidence="1" key="1">
    <citation type="submission" date="2020-05" db="EMBL/GenBank/DDBJ databases">
        <authorList>
            <person name="Chiriac C."/>
            <person name="Salcher M."/>
            <person name="Ghai R."/>
            <person name="Kavagutti S V."/>
        </authorList>
    </citation>
    <scope>NUCLEOTIDE SEQUENCE</scope>
</reference>
<sequence length="130" mass="13352">MLRRIIVRVFLANCNASITLAKPEFINVISALEIAVSVPVPIAIDKSAAVRAAASLIPSPIINTHRPSDFNRSTICNLVSGSAADTTCAESIPTAAATPAATSALSPVTNHGVIPNCVRAVIVCAASSFN</sequence>
<evidence type="ECO:0000313" key="1">
    <source>
        <dbReference type="EMBL" id="CAB5001912.1"/>
    </source>
</evidence>
<dbReference type="EMBL" id="CAFBPE010000015">
    <property type="protein sequence ID" value="CAB5001912.1"/>
    <property type="molecule type" value="Genomic_DNA"/>
</dbReference>
<name>A0A6J7PGS1_9ZZZZ</name>
<protein>
    <submittedName>
        <fullName evidence="1">Unannotated protein</fullName>
    </submittedName>
</protein>
<proteinExistence type="predicted"/>
<dbReference type="AlphaFoldDB" id="A0A6J7PGS1"/>